<feature type="compositionally biased region" description="Basic residues" evidence="1">
    <location>
        <begin position="219"/>
        <end position="229"/>
    </location>
</feature>
<gene>
    <name evidence="2" type="ORF">NDU88_005524</name>
</gene>
<protein>
    <submittedName>
        <fullName evidence="2">Uncharacterized protein</fullName>
    </submittedName>
</protein>
<evidence type="ECO:0000313" key="3">
    <source>
        <dbReference type="Proteomes" id="UP001066276"/>
    </source>
</evidence>
<dbReference type="Pfam" id="PF15400">
    <property type="entry name" value="TEX33"/>
    <property type="match status" value="1"/>
</dbReference>
<proteinExistence type="predicted"/>
<keyword evidence="3" id="KW-1185">Reference proteome</keyword>
<feature type="compositionally biased region" description="Acidic residues" evidence="1">
    <location>
        <begin position="69"/>
        <end position="86"/>
    </location>
</feature>
<sequence>MKHARATKKKIPAVLGFWGSGQGRQELITEKQKKRMNVLKANCDNAGPSSAHHVEFCNPEEEKSCTNLTDEEEDEEETPPAGEPEEVPVHVISKANLKGGKIEECAKSISAYKQLGQALRANNFPGLPVPMQTLSQETYTKEVNQKGLLEKSQSPHWHGKKTDDLGIWRQTFLAHASLNQDLQQYLDSQRIPARTCGVPRPVRQAQQPAAQQKMVKQPPVRKRHTHRARQPAPPPPTDIQTVSENDNDNFWDFYDQPIVPI</sequence>
<evidence type="ECO:0000313" key="2">
    <source>
        <dbReference type="EMBL" id="KAJ1173698.1"/>
    </source>
</evidence>
<accession>A0AAV7TBA4</accession>
<reference evidence="2" key="1">
    <citation type="journal article" date="2022" name="bioRxiv">
        <title>Sequencing and chromosome-scale assembly of the giantPleurodeles waltlgenome.</title>
        <authorList>
            <person name="Brown T."/>
            <person name="Elewa A."/>
            <person name="Iarovenko S."/>
            <person name="Subramanian E."/>
            <person name="Araus A.J."/>
            <person name="Petzold A."/>
            <person name="Susuki M."/>
            <person name="Suzuki K.-i.T."/>
            <person name="Hayashi T."/>
            <person name="Toyoda A."/>
            <person name="Oliveira C."/>
            <person name="Osipova E."/>
            <person name="Leigh N.D."/>
            <person name="Simon A."/>
            <person name="Yun M.H."/>
        </authorList>
    </citation>
    <scope>NUCLEOTIDE SEQUENCE</scope>
    <source>
        <strain evidence="2">20211129_DDA</strain>
        <tissue evidence="2">Liver</tissue>
    </source>
</reference>
<feature type="region of interest" description="Disordered" evidence="1">
    <location>
        <begin position="44"/>
        <end position="89"/>
    </location>
</feature>
<dbReference type="Proteomes" id="UP001066276">
    <property type="component" value="Chromosome 4_1"/>
</dbReference>
<name>A0AAV7TBA4_PLEWA</name>
<organism evidence="2 3">
    <name type="scientific">Pleurodeles waltl</name>
    <name type="common">Iberian ribbed newt</name>
    <dbReference type="NCBI Taxonomy" id="8319"/>
    <lineage>
        <taxon>Eukaryota</taxon>
        <taxon>Metazoa</taxon>
        <taxon>Chordata</taxon>
        <taxon>Craniata</taxon>
        <taxon>Vertebrata</taxon>
        <taxon>Euteleostomi</taxon>
        <taxon>Amphibia</taxon>
        <taxon>Batrachia</taxon>
        <taxon>Caudata</taxon>
        <taxon>Salamandroidea</taxon>
        <taxon>Salamandridae</taxon>
        <taxon>Pleurodelinae</taxon>
        <taxon>Pleurodeles</taxon>
    </lineage>
</organism>
<dbReference type="PANTHER" id="PTHR31702:SF2">
    <property type="entry name" value="TESTIS-EXPRESSED PROTEIN 33"/>
    <property type="match status" value="1"/>
</dbReference>
<dbReference type="EMBL" id="JANPWB010000007">
    <property type="protein sequence ID" value="KAJ1173698.1"/>
    <property type="molecule type" value="Genomic_DNA"/>
</dbReference>
<dbReference type="AlphaFoldDB" id="A0AAV7TBA4"/>
<dbReference type="PANTHER" id="PTHR31702">
    <property type="entry name" value="TESTIS-EXPRESSED PROTEIN 33"/>
    <property type="match status" value="1"/>
</dbReference>
<feature type="compositionally biased region" description="Low complexity" evidence="1">
    <location>
        <begin position="203"/>
        <end position="218"/>
    </location>
</feature>
<evidence type="ECO:0000256" key="1">
    <source>
        <dbReference type="SAM" id="MobiDB-lite"/>
    </source>
</evidence>
<feature type="compositionally biased region" description="Basic and acidic residues" evidence="1">
    <location>
        <begin position="52"/>
        <end position="64"/>
    </location>
</feature>
<comment type="caution">
    <text evidence="2">The sequence shown here is derived from an EMBL/GenBank/DDBJ whole genome shotgun (WGS) entry which is preliminary data.</text>
</comment>
<dbReference type="InterPro" id="IPR029234">
    <property type="entry name" value="CIMIP4"/>
</dbReference>
<feature type="region of interest" description="Disordered" evidence="1">
    <location>
        <begin position="203"/>
        <end position="248"/>
    </location>
</feature>